<organism evidence="6 7">
    <name type="scientific">Schleiferilactobacillus perolens DSM 12744</name>
    <dbReference type="NCBI Taxonomy" id="1423792"/>
    <lineage>
        <taxon>Bacteria</taxon>
        <taxon>Bacillati</taxon>
        <taxon>Bacillota</taxon>
        <taxon>Bacilli</taxon>
        <taxon>Lactobacillales</taxon>
        <taxon>Lactobacillaceae</taxon>
        <taxon>Schleiferilactobacillus</taxon>
    </lineage>
</organism>
<dbReference type="InterPro" id="IPR003593">
    <property type="entry name" value="AAA+_ATPase"/>
</dbReference>
<sequence>MIEPKHQDDTAVYPVVPNIDDQIIPRIGIRFDIFVCREHYFHTELGPDSPSFVIDGHTLTYDDTTLLVDGQLTDPGEAELPGVTIIPHEKIQVFATNVPTTSILVADTEGAEIRYATQGFLTLDKINDQHFDYTVSADTLFYRNGQRTRVLQGTFLPGDQLFFDGLLIVFSRHQFKIGLCDGRDVQLEELVIRQEPYVPLYPVGFPEFHRSPRIILNPPRDKVHLQNPSPVNTNGKNSLMRAILPPLAMVAASFATTLLSHGNPIMSLGMGGASLMTGGLTASAYFTNKKEDKVKKADHADAFENYMVENWAELTKLAAQQRAAATYHYPDLDTIADLIATYSSRLYEKTTSNADYLSFSLGQGVVPATYQMDYSPGQNPDDREARRVQDMWAQFSNLAHMPVTTTLAEQTLGLVGREDFTQQAIASLLLQIAAFHSYRDVQFIALVPENKYADNWGQWRWLPHFQLQELHARGIVHDAQTRDMILTSFYQLITKRKQASKEKSSDALVFAPHYVFIVLDDSWLNGHQLKEYLSEDMSQYGVSVVWVKEDEAMLPETVTTFVRYDNQDAAELVNEGNQYVAHDFKPMTLPQQRPLNEIIRTLAGLKHVEVEKNAIPESISFMALYGVDRVDELNVSHRWAQADTSKSLAVPLGVRGKNDLVYLNLHERAHGPHGLLAGTTGSGKSEVLQSYILSLAVNFAPEDVGFLPIDFKGGGMANLFKKLPHLLGSITNLDGAGSARALASIHAELQKRQRLFGEFGVNHINGYTKLYKKGKTITDPGERKKYPTQPLPNLFLISDEFAELKANEPDFMAELVSTARIGRSLGVHLILATQKPSGVVDDQIWSNSRFKIALKVQDAADSNEILKTPDAASITQPGRGYLQVGNNEIYELFQSAYSGATYNPDAEETEQVDERIWQINNLGQYELLTQDLSDQDEVQSAQKQEQVTELAAVVDYIAAIAQSTQAVLPDKPWLPALDTQLATPSIDHVTAWQEDRNLAVPVGMLDIPTRQAQEPFMFDLTKLKHTAIFSSPGFGKSTLLQTIVLNLAKQNSPEQIQFNLIDFGTNGLLPLAKLPHVADIVQLDNGEKLQKMIDRMVGIVDKRRKLFQREGVSSIAQYEQQARPLPIIVNVLDAYDAITDSQYRELVDSAVNKILRDGAAVGVYLLITANRANSLRVAMMANIETKIALYLVDPTETQDIMGRERLVAQEIVGRGQFKADDEVLAFQGYLPVPASDTLTMLNSLQQVVAEMDNAWQGVRPQVLPMVPSEFDTPYFDQQSNVVASRQTGLLPLGLALIDTIPRGFNLLKDPYFLIAHNSDQQLHWQRRILFASLAQVNKTLSVPVRLIDFDEGLQDSVFTETYSDNADAAKIKKMLAEAVAAANNGQTNEQFIYIADLESFLKNVQIAAGDLALVLKKASKSGTHLIIQSPDTFVGRTFDMTGKVVREMATAGIVAARPIDTALIAAGGSTREPYLLANEAYYFADQGRAYTKIRLPKDDVGEY</sequence>
<dbReference type="PATRIC" id="fig|1423792.3.peg.1733"/>
<keyword evidence="1" id="KW-0677">Repeat</keyword>
<keyword evidence="7" id="KW-1185">Reference proteome</keyword>
<evidence type="ECO:0000256" key="2">
    <source>
        <dbReference type="ARBA" id="ARBA00022741"/>
    </source>
</evidence>
<dbReference type="GO" id="GO:0005524">
    <property type="term" value="F:ATP binding"/>
    <property type="evidence" value="ECO:0007669"/>
    <property type="project" value="UniProtKB-UniRule"/>
</dbReference>
<dbReference type="SUPFAM" id="SSF52540">
    <property type="entry name" value="P-loop containing nucleoside triphosphate hydrolases"/>
    <property type="match status" value="2"/>
</dbReference>
<gene>
    <name evidence="6" type="ORF">FD09_GL001709</name>
</gene>
<keyword evidence="3 4" id="KW-0067">ATP-binding</keyword>
<evidence type="ECO:0000256" key="1">
    <source>
        <dbReference type="ARBA" id="ARBA00022737"/>
    </source>
</evidence>
<dbReference type="GO" id="GO:0003677">
    <property type="term" value="F:DNA binding"/>
    <property type="evidence" value="ECO:0007669"/>
    <property type="project" value="InterPro"/>
</dbReference>
<feature type="binding site" evidence="4">
    <location>
        <begin position="678"/>
        <end position="685"/>
    </location>
    <ligand>
        <name>ATP</name>
        <dbReference type="ChEBI" id="CHEBI:30616"/>
    </ligand>
</feature>
<dbReference type="InterPro" id="IPR027417">
    <property type="entry name" value="P-loop_NTPase"/>
</dbReference>
<evidence type="ECO:0000256" key="4">
    <source>
        <dbReference type="PROSITE-ProRule" id="PRU00289"/>
    </source>
</evidence>
<comment type="caution">
    <text evidence="6">The sequence shown here is derived from an EMBL/GenBank/DDBJ whole genome shotgun (WGS) entry which is preliminary data.</text>
</comment>
<feature type="domain" description="FtsK" evidence="5">
    <location>
        <begin position="658"/>
        <end position="863"/>
    </location>
</feature>
<evidence type="ECO:0000259" key="5">
    <source>
        <dbReference type="PROSITE" id="PS50901"/>
    </source>
</evidence>
<dbReference type="PANTHER" id="PTHR22683">
    <property type="entry name" value="SPORULATION PROTEIN RELATED"/>
    <property type="match status" value="1"/>
</dbReference>
<dbReference type="PANTHER" id="PTHR22683:SF1">
    <property type="entry name" value="TYPE VII SECRETION SYSTEM PROTEIN ESSC"/>
    <property type="match status" value="1"/>
</dbReference>
<evidence type="ECO:0000313" key="7">
    <source>
        <dbReference type="Proteomes" id="UP000051330"/>
    </source>
</evidence>
<dbReference type="RefSeq" id="WP_057822521.1">
    <property type="nucleotide sequence ID" value="NZ_AZEC01000028.1"/>
</dbReference>
<dbReference type="NCBIfam" id="TIGR03928">
    <property type="entry name" value="T7_EssCb_Firm"/>
    <property type="match status" value="1"/>
</dbReference>
<dbReference type="Gene3D" id="3.40.50.300">
    <property type="entry name" value="P-loop containing nucleotide triphosphate hydrolases"/>
    <property type="match status" value="2"/>
</dbReference>
<dbReference type="EMBL" id="AZEC01000028">
    <property type="protein sequence ID" value="KRL08063.1"/>
    <property type="molecule type" value="Genomic_DNA"/>
</dbReference>
<dbReference type="Pfam" id="PF01580">
    <property type="entry name" value="FtsK_SpoIIIE"/>
    <property type="match status" value="2"/>
</dbReference>
<dbReference type="InterPro" id="IPR002543">
    <property type="entry name" value="FtsK_dom"/>
</dbReference>
<dbReference type="InterPro" id="IPR050206">
    <property type="entry name" value="FtsK/SpoIIIE/SftA"/>
</dbReference>
<dbReference type="OrthoDB" id="9807790at2"/>
<dbReference type="SMART" id="SM00382">
    <property type="entry name" value="AAA"/>
    <property type="match status" value="2"/>
</dbReference>
<proteinExistence type="predicted"/>
<protein>
    <recommendedName>
        <fullName evidence="5">FtsK domain-containing protein</fullName>
    </recommendedName>
</protein>
<feature type="domain" description="FtsK" evidence="5">
    <location>
        <begin position="1013"/>
        <end position="1198"/>
    </location>
</feature>
<keyword evidence="2 4" id="KW-0547">Nucleotide-binding</keyword>
<feature type="binding site" evidence="4">
    <location>
        <begin position="1030"/>
        <end position="1037"/>
    </location>
    <ligand>
        <name>ATP</name>
        <dbReference type="ChEBI" id="CHEBI:30616"/>
    </ligand>
</feature>
<dbReference type="STRING" id="1423792.FD09_GL001709"/>
<dbReference type="PROSITE" id="PS50901">
    <property type="entry name" value="FTSK"/>
    <property type="match status" value="2"/>
</dbReference>
<accession>A0A0R1MJB1</accession>
<dbReference type="Proteomes" id="UP000051330">
    <property type="component" value="Unassembled WGS sequence"/>
</dbReference>
<evidence type="ECO:0000313" key="6">
    <source>
        <dbReference type="EMBL" id="KRL08063.1"/>
    </source>
</evidence>
<evidence type="ECO:0000256" key="3">
    <source>
        <dbReference type="ARBA" id="ARBA00022840"/>
    </source>
</evidence>
<reference evidence="6 7" key="1">
    <citation type="journal article" date="2015" name="Genome Announc.">
        <title>Expanding the biotechnology potential of lactobacilli through comparative genomics of 213 strains and associated genera.</title>
        <authorList>
            <person name="Sun Z."/>
            <person name="Harris H.M."/>
            <person name="McCann A."/>
            <person name="Guo C."/>
            <person name="Argimon S."/>
            <person name="Zhang W."/>
            <person name="Yang X."/>
            <person name="Jeffery I.B."/>
            <person name="Cooney J.C."/>
            <person name="Kagawa T.F."/>
            <person name="Liu W."/>
            <person name="Song Y."/>
            <person name="Salvetti E."/>
            <person name="Wrobel A."/>
            <person name="Rasinkangas P."/>
            <person name="Parkhill J."/>
            <person name="Rea M.C."/>
            <person name="O'Sullivan O."/>
            <person name="Ritari J."/>
            <person name="Douillard F.P."/>
            <person name="Paul Ross R."/>
            <person name="Yang R."/>
            <person name="Briner A.E."/>
            <person name="Felis G.E."/>
            <person name="de Vos W.M."/>
            <person name="Barrangou R."/>
            <person name="Klaenhammer T.R."/>
            <person name="Caufield P.W."/>
            <person name="Cui Y."/>
            <person name="Zhang H."/>
            <person name="O'Toole P.W."/>
        </authorList>
    </citation>
    <scope>NUCLEOTIDE SEQUENCE [LARGE SCALE GENOMIC DNA]</scope>
    <source>
        <strain evidence="6 7">DSM 12744</strain>
    </source>
</reference>
<dbReference type="InterPro" id="IPR023839">
    <property type="entry name" value="Firmicutes_EssC_C"/>
</dbReference>
<name>A0A0R1MJB1_9LACO</name>